<reference evidence="3 4" key="1">
    <citation type="submission" date="2019-06" db="EMBL/GenBank/DDBJ databases">
        <title>A large-scale integrated study on North Sea by COGITO (Coastal Microbe Genomic &amp; Taxonomic Observatory).</title>
        <authorList>
            <person name="Teeling H."/>
        </authorList>
    </citation>
    <scope>NUCLEOTIDE SEQUENCE [LARGE SCALE GENOMIC DNA]</scope>
    <source>
        <strain evidence="3 4">MAR_2009_79</strain>
    </source>
</reference>
<evidence type="ECO:0000313" key="3">
    <source>
        <dbReference type="EMBL" id="TQO38072.1"/>
    </source>
</evidence>
<gene>
    <name evidence="3" type="ORF">GQ41_2706</name>
</gene>
<evidence type="ECO:0000259" key="2">
    <source>
        <dbReference type="Pfam" id="PF12969"/>
    </source>
</evidence>
<dbReference type="Pfam" id="PF01841">
    <property type="entry name" value="Transglut_core"/>
    <property type="match status" value="1"/>
</dbReference>
<protein>
    <submittedName>
        <fullName evidence="3">Transglutaminase superfamily protein</fullName>
    </submittedName>
</protein>
<dbReference type="InterPro" id="IPR002931">
    <property type="entry name" value="Transglutaminase-like"/>
</dbReference>
<feature type="domain" description="Transglutaminase-like" evidence="1">
    <location>
        <begin position="325"/>
        <end position="402"/>
    </location>
</feature>
<dbReference type="Gene3D" id="2.60.120.1130">
    <property type="match status" value="1"/>
</dbReference>
<keyword evidence="4" id="KW-1185">Reference proteome</keyword>
<dbReference type="Pfam" id="PF12969">
    <property type="entry name" value="DUF3857"/>
    <property type="match status" value="1"/>
</dbReference>
<evidence type="ECO:0000313" key="4">
    <source>
        <dbReference type="Proteomes" id="UP000315363"/>
    </source>
</evidence>
<dbReference type="InterPro" id="IPR024618">
    <property type="entry name" value="DUF3857"/>
</dbReference>
<dbReference type="Gene3D" id="2.60.40.3140">
    <property type="match status" value="1"/>
</dbReference>
<dbReference type="Gene3D" id="3.10.620.30">
    <property type="match status" value="1"/>
</dbReference>
<accession>A0ABY3ABD4</accession>
<sequence length="672" mass="77489">MKKLLLIYLALNIQFLMGQDYDFGKVSKEELSEKFNSTDSSATASYLYKYRKSFFEYIQNDGFQLVTEIHERVKIYNKDGFDYATKKINLFKDGGNSEKISELKAFTFNLVNDKIEESKLKSDGEFDIELSKFYDQKSFTMPNVKEGSIIEYKYKVRSPFIAVVDEFKFQHDIPVKKLLAIFDVPEYFNYNVNVKGFLPVVPKIENSTQDITFNNKTRSGGFNYTSSQTTFNTSKISYIKNRSLYEMTDVPALKSEPYVNNIDNYRSSVKYELSYTKFPNAMIKYYSTTWEDVVKTIYESSNFGSELNKTGYFEKDLEALLVDISDPLEKISKIFSFVKSQVKWNGYYGKYTDNGVRQAYKEHSGNVAEVNLMLTAMLRSIGLNANPVLVSTRDNGIPVFPTRDGYNYVIAGVEVHSEIVLLDATSFYSTLNILPLRVLNWEGRMIKKDGSSVLVNLYPKNAALESVYLNVELFDEGDMSGELRNVKTGHDGMYYRTEYNGGNEDEFIEKLENKHGGMEISDFEVTNSKDLTQPIRESYKFIQDSQVEIIGDRMYFSPLFFLSTKENPFKLEKREFPVDFGYPSENKYRIGITIPEGYVIETLPKSAFLRLPDDLGSFMFNITTTANQIQLVVNSKMEESIISPVYYETLKEYFKLMIAKTNEKIVLTKNLK</sequence>
<dbReference type="EMBL" id="VHIF01000001">
    <property type="protein sequence ID" value="TQO38072.1"/>
    <property type="molecule type" value="Genomic_DNA"/>
</dbReference>
<dbReference type="RefSeq" id="WP_142189797.1">
    <property type="nucleotide sequence ID" value="NZ_VHIF01000001.1"/>
</dbReference>
<comment type="caution">
    <text evidence="3">The sequence shown here is derived from an EMBL/GenBank/DDBJ whole genome shotgun (WGS) entry which is preliminary data.</text>
</comment>
<proteinExistence type="predicted"/>
<evidence type="ECO:0000259" key="1">
    <source>
        <dbReference type="Pfam" id="PF01841"/>
    </source>
</evidence>
<name>A0ABY3ABD4_9FLAO</name>
<dbReference type="Proteomes" id="UP000315363">
    <property type="component" value="Unassembled WGS sequence"/>
</dbReference>
<organism evidence="3 4">
    <name type="scientific">Arenibacter algicola</name>
    <dbReference type="NCBI Taxonomy" id="616991"/>
    <lineage>
        <taxon>Bacteria</taxon>
        <taxon>Pseudomonadati</taxon>
        <taxon>Bacteroidota</taxon>
        <taxon>Flavobacteriia</taxon>
        <taxon>Flavobacteriales</taxon>
        <taxon>Flavobacteriaceae</taxon>
        <taxon>Arenibacter</taxon>
    </lineage>
</organism>
<feature type="domain" description="DUF3857" evidence="2">
    <location>
        <begin position="66"/>
        <end position="205"/>
    </location>
</feature>